<keyword evidence="2" id="KW-1185">Reference proteome</keyword>
<dbReference type="Pfam" id="PF00106">
    <property type="entry name" value="adh_short"/>
    <property type="match status" value="1"/>
</dbReference>
<reference evidence="2" key="1">
    <citation type="journal article" date="2011" name="MBio">
        <title>Novel metabolic attributes of the genus Cyanothece, comprising a group of unicellular nitrogen-fixing Cyanobacteria.</title>
        <authorList>
            <person name="Bandyopadhyay A."/>
            <person name="Elvitigala T."/>
            <person name="Welsh E."/>
            <person name="Stockel J."/>
            <person name="Liberton M."/>
            <person name="Min H."/>
            <person name="Sherman L.A."/>
            <person name="Pakrasi H.B."/>
        </authorList>
    </citation>
    <scope>NUCLEOTIDE SEQUENCE [LARGE SCALE GENOMIC DNA]</scope>
    <source>
        <strain evidence="2">PCC 7822</strain>
        <plasmid evidence="2">Cy782202</plasmid>
    </source>
</reference>
<dbReference type="EMBL" id="CP002200">
    <property type="protein sequence ID" value="ADN18333.1"/>
    <property type="molecule type" value="Genomic_DNA"/>
</dbReference>
<protein>
    <submittedName>
        <fullName evidence="1">Short-chain dehydrogenase/reductase SDR</fullName>
    </submittedName>
</protein>
<dbReference type="Proteomes" id="UP000008206">
    <property type="component" value="Plasmid Cy782202"/>
</dbReference>
<geneLocation type="plasmid" evidence="1 2">
    <name>Cy782202</name>
</geneLocation>
<dbReference type="PANTHER" id="PTHR43431:SF7">
    <property type="entry name" value="OXIDOREDUCTASE, SHORT CHAIN DEHYDROGENASE_REDUCTASE FAMILY (AFU_ORTHOLOGUE AFUA_5G14000)"/>
    <property type="match status" value="1"/>
</dbReference>
<dbReference type="RefSeq" id="WP_013335075.1">
    <property type="nucleotide sequence ID" value="NC_014534.1"/>
</dbReference>
<organism evidence="1 2">
    <name type="scientific">Gloeothece verrucosa (strain PCC 7822)</name>
    <name type="common">Cyanothece sp. (strain PCC 7822)</name>
    <dbReference type="NCBI Taxonomy" id="497965"/>
    <lineage>
        <taxon>Bacteria</taxon>
        <taxon>Bacillati</taxon>
        <taxon>Cyanobacteriota</taxon>
        <taxon>Cyanophyceae</taxon>
        <taxon>Oscillatoriophycideae</taxon>
        <taxon>Chroococcales</taxon>
        <taxon>Aphanothecaceae</taxon>
        <taxon>Gloeothece</taxon>
        <taxon>Gloeothece verrucosa</taxon>
    </lineage>
</organism>
<dbReference type="InterPro" id="IPR036291">
    <property type="entry name" value="NAD(P)-bd_dom_sf"/>
</dbReference>
<evidence type="ECO:0000313" key="1">
    <source>
        <dbReference type="EMBL" id="ADN18333.1"/>
    </source>
</evidence>
<dbReference type="AlphaFoldDB" id="E0UN03"/>
<dbReference type="PRINTS" id="PR00081">
    <property type="entry name" value="GDHRDH"/>
</dbReference>
<dbReference type="KEGG" id="cyj:Cyan7822_6574"/>
<dbReference type="OrthoDB" id="5513072at2"/>
<dbReference type="HOGENOM" id="CLU_010194_17_0_3"/>
<sequence length="233" mass="25693">MSQPVCVVVGVGPGNGEAFARKFTNFGYRVALLARSEDYLQSLAMQLEGARGYSYDVTEIEKAQSIFQQIEQEVGTISVLIYNAGAGQFANIDQASLEGFQKAWEVNALGLFAVVKQVLPQMRKLNFGQIVIIGATASLRGGANFLPFASAKAAQRSLAQSLARHLSPEGIHVSYVIIDGVISSPRTHQQMPTRPSDNFLNPEHIAETVFFLTQQPRSAWTFELDLRPFKEKW</sequence>
<dbReference type="Gene3D" id="3.40.50.720">
    <property type="entry name" value="NAD(P)-binding Rossmann-like Domain"/>
    <property type="match status" value="1"/>
</dbReference>
<dbReference type="SUPFAM" id="SSF51735">
    <property type="entry name" value="NAD(P)-binding Rossmann-fold domains"/>
    <property type="match status" value="1"/>
</dbReference>
<name>E0UN03_GLOV7</name>
<keyword evidence="1" id="KW-0614">Plasmid</keyword>
<evidence type="ECO:0000313" key="2">
    <source>
        <dbReference type="Proteomes" id="UP000008206"/>
    </source>
</evidence>
<accession>E0UN03</accession>
<dbReference type="InterPro" id="IPR002347">
    <property type="entry name" value="SDR_fam"/>
</dbReference>
<dbReference type="PANTHER" id="PTHR43431">
    <property type="entry name" value="OXIDOREDUCTASE, SHORT CHAIN DEHYDROGENASE/REDUCTASE FAMILY (AFU_ORTHOLOGUE AFUA_5G14000)"/>
    <property type="match status" value="1"/>
</dbReference>
<proteinExistence type="predicted"/>
<gene>
    <name evidence="1" type="ordered locus">Cyan7822_6574</name>
</gene>